<comment type="subcellular location">
    <subcellularLocation>
        <location evidence="1">Cell membrane</location>
        <topology evidence="1">Multi-pass membrane protein</topology>
    </subcellularLocation>
</comment>
<feature type="transmembrane region" description="Helical" evidence="6">
    <location>
        <begin position="312"/>
        <end position="332"/>
    </location>
</feature>
<evidence type="ECO:0000256" key="4">
    <source>
        <dbReference type="ARBA" id="ARBA00022989"/>
    </source>
</evidence>
<evidence type="ECO:0000256" key="6">
    <source>
        <dbReference type="SAM" id="Phobius"/>
    </source>
</evidence>
<proteinExistence type="predicted"/>
<dbReference type="RefSeq" id="WP_120132393.1">
    <property type="nucleotide sequence ID" value="NZ_RAHH01000008.1"/>
</dbReference>
<dbReference type="EMBL" id="RAHH01000008">
    <property type="protein sequence ID" value="RJT45160.1"/>
    <property type="molecule type" value="Genomic_DNA"/>
</dbReference>
<feature type="transmembrane region" description="Helical" evidence="6">
    <location>
        <begin position="173"/>
        <end position="195"/>
    </location>
</feature>
<feature type="transmembrane region" description="Helical" evidence="6">
    <location>
        <begin position="254"/>
        <end position="272"/>
    </location>
</feature>
<feature type="transmembrane region" description="Helical" evidence="6">
    <location>
        <begin position="86"/>
        <end position="104"/>
    </location>
</feature>
<evidence type="ECO:0000256" key="1">
    <source>
        <dbReference type="ARBA" id="ARBA00004651"/>
    </source>
</evidence>
<dbReference type="PROSITE" id="PS50850">
    <property type="entry name" value="MFS"/>
    <property type="match status" value="1"/>
</dbReference>
<dbReference type="GO" id="GO:0022857">
    <property type="term" value="F:transmembrane transporter activity"/>
    <property type="evidence" value="ECO:0007669"/>
    <property type="project" value="InterPro"/>
</dbReference>
<dbReference type="InterPro" id="IPR050189">
    <property type="entry name" value="MFS_Efflux_Transporters"/>
</dbReference>
<dbReference type="AlphaFoldDB" id="A0A419NAX5"/>
<feature type="transmembrane region" description="Helical" evidence="6">
    <location>
        <begin position="20"/>
        <end position="47"/>
    </location>
</feature>
<keyword evidence="9" id="KW-1185">Reference proteome</keyword>
<feature type="transmembrane region" description="Helical" evidence="6">
    <location>
        <begin position="344"/>
        <end position="364"/>
    </location>
</feature>
<sequence>MTECSSLDTRPETPAFRRWLAVFSLACGTFALVNTEFLPIGLLSPIAQSLGITEGHAGLAVMLPGLVAAISAPLIMLFARKMDRRNLLLLLSATVIVANGIAVMAQSFNILLIGRIILGVGVGGFWSFAIPSGRRLVSEEQGARAISLITAGVAVGTVAGVPAGAFIGDLFGWRMAFTLNAVLALVFFVLQWLALPSLPAQQSIGLRAMLGVTKVAGIRYALIIGVFMAGGHFAAYTYLEPWLRFNLHLSASDISLLLMGYGVAGLVGTLTTEISVREFGVKRAFMLNMLLLSVSVLLLSLFQLPLVMACTLVILWGLAFGALPVCLNIWTYQASPALFETGSALLVCVFQTSLALGALFGGILADNSGVSSAFLLGGVLTLLAGITIFLSRPQPVTLHGAMR</sequence>
<dbReference type="Proteomes" id="UP000284908">
    <property type="component" value="Unassembled WGS sequence"/>
</dbReference>
<keyword evidence="4 6" id="KW-1133">Transmembrane helix</keyword>
<dbReference type="InterPro" id="IPR036259">
    <property type="entry name" value="MFS_trans_sf"/>
</dbReference>
<feature type="transmembrane region" description="Helical" evidence="6">
    <location>
        <begin position="110"/>
        <end position="130"/>
    </location>
</feature>
<evidence type="ECO:0000256" key="2">
    <source>
        <dbReference type="ARBA" id="ARBA00022475"/>
    </source>
</evidence>
<dbReference type="PANTHER" id="PTHR43124">
    <property type="entry name" value="PURINE EFFLUX PUMP PBUE"/>
    <property type="match status" value="1"/>
</dbReference>
<feature type="transmembrane region" description="Helical" evidence="6">
    <location>
        <begin position="59"/>
        <end position="79"/>
    </location>
</feature>
<comment type="caution">
    <text evidence="8">The sequence shown here is derived from an EMBL/GenBank/DDBJ whole genome shotgun (WGS) entry which is preliminary data.</text>
</comment>
<dbReference type="InterPro" id="IPR011701">
    <property type="entry name" value="MFS"/>
</dbReference>
<feature type="transmembrane region" description="Helical" evidence="6">
    <location>
        <begin position="284"/>
        <end position="306"/>
    </location>
</feature>
<evidence type="ECO:0000313" key="9">
    <source>
        <dbReference type="Proteomes" id="UP000284908"/>
    </source>
</evidence>
<evidence type="ECO:0000313" key="8">
    <source>
        <dbReference type="EMBL" id="RJT45160.1"/>
    </source>
</evidence>
<dbReference type="OrthoDB" id="9812189at2"/>
<evidence type="ECO:0000256" key="5">
    <source>
        <dbReference type="ARBA" id="ARBA00023136"/>
    </source>
</evidence>
<dbReference type="SUPFAM" id="SSF103473">
    <property type="entry name" value="MFS general substrate transporter"/>
    <property type="match status" value="1"/>
</dbReference>
<dbReference type="CDD" id="cd17324">
    <property type="entry name" value="MFS_NepI_like"/>
    <property type="match status" value="1"/>
</dbReference>
<organism evidence="8 9">
    <name type="scientific">Rahnella woolbedingensis</name>
    <dbReference type="NCBI Taxonomy" id="1510574"/>
    <lineage>
        <taxon>Bacteria</taxon>
        <taxon>Pseudomonadati</taxon>
        <taxon>Pseudomonadota</taxon>
        <taxon>Gammaproteobacteria</taxon>
        <taxon>Enterobacterales</taxon>
        <taxon>Yersiniaceae</taxon>
        <taxon>Rahnella</taxon>
    </lineage>
</organism>
<keyword evidence="3 6" id="KW-0812">Transmembrane</keyword>
<feature type="transmembrane region" description="Helical" evidence="6">
    <location>
        <begin position="370"/>
        <end position="390"/>
    </location>
</feature>
<reference evidence="8 9" key="1">
    <citation type="submission" date="2018-09" db="EMBL/GenBank/DDBJ databases">
        <authorList>
            <person name="Le Fleche-Mateos A."/>
        </authorList>
    </citation>
    <scope>NUCLEOTIDE SEQUENCE [LARGE SCALE GENOMIC DNA]</scope>
    <source>
        <strain evidence="8 9">DSM 27399</strain>
    </source>
</reference>
<keyword evidence="5 6" id="KW-0472">Membrane</keyword>
<evidence type="ECO:0000256" key="3">
    <source>
        <dbReference type="ARBA" id="ARBA00022692"/>
    </source>
</evidence>
<protein>
    <submittedName>
        <fullName evidence="8">MFS transporter</fullName>
    </submittedName>
</protein>
<dbReference type="Pfam" id="PF07690">
    <property type="entry name" value="MFS_1"/>
    <property type="match status" value="1"/>
</dbReference>
<dbReference type="InterPro" id="IPR020846">
    <property type="entry name" value="MFS_dom"/>
</dbReference>
<keyword evidence="2" id="KW-1003">Cell membrane</keyword>
<dbReference type="GO" id="GO:0005886">
    <property type="term" value="C:plasma membrane"/>
    <property type="evidence" value="ECO:0007669"/>
    <property type="project" value="UniProtKB-SubCell"/>
</dbReference>
<feature type="transmembrane region" description="Helical" evidence="6">
    <location>
        <begin position="142"/>
        <end position="167"/>
    </location>
</feature>
<name>A0A419NAX5_9GAMM</name>
<accession>A0A419NAX5</accession>
<gene>
    <name evidence="8" type="ORF">D6C13_08750</name>
</gene>
<dbReference type="Gene3D" id="1.20.1250.20">
    <property type="entry name" value="MFS general substrate transporter like domains"/>
    <property type="match status" value="2"/>
</dbReference>
<dbReference type="PANTHER" id="PTHR43124:SF3">
    <property type="entry name" value="CHLORAMPHENICOL EFFLUX PUMP RV0191"/>
    <property type="match status" value="1"/>
</dbReference>
<feature type="transmembrane region" description="Helical" evidence="6">
    <location>
        <begin position="216"/>
        <end position="239"/>
    </location>
</feature>
<feature type="domain" description="Major facilitator superfamily (MFS) profile" evidence="7">
    <location>
        <begin position="21"/>
        <end position="396"/>
    </location>
</feature>
<evidence type="ECO:0000259" key="7">
    <source>
        <dbReference type="PROSITE" id="PS50850"/>
    </source>
</evidence>